<dbReference type="PaxDb" id="5476-C4YH56"/>
<keyword evidence="2" id="KW-0472">Membrane</keyword>
<dbReference type="EMBL" id="CH672349">
    <property type="protein sequence ID" value="EEQ45088.1"/>
    <property type="molecule type" value="Genomic_DNA"/>
</dbReference>
<feature type="compositionally biased region" description="Low complexity" evidence="1">
    <location>
        <begin position="222"/>
        <end position="238"/>
    </location>
</feature>
<accession>C4YH56</accession>
<dbReference type="HOGENOM" id="CLU_083354_0_0_1"/>
<keyword evidence="2" id="KW-0812">Transmembrane</keyword>
<evidence type="ECO:0000313" key="3">
    <source>
        <dbReference type="EMBL" id="EEQ45088.1"/>
    </source>
</evidence>
<keyword evidence="2" id="KW-1133">Transmembrane helix</keyword>
<evidence type="ECO:0000256" key="2">
    <source>
        <dbReference type="SAM" id="Phobius"/>
    </source>
</evidence>
<dbReference type="VEuPathDB" id="FungiDB:CAWG_03397"/>
<sequence length="351" mass="37111">MKFHMRLQKKFFVLEYYINPDISSFSGKYLFLLFFLFQSHINQLFDYIYFIQRYLICYIMKFLTAASLLTLSSSALAAIKDIQLYAQSSNNEVNDFGISSRHEGAALNYLFLAAPGVAENLKYDDETKTVYTELKAGSSTVRQPLNVGNTVLQLGGSGDGTKVDIAEDGTLSFDGSDSVGAAKNINDPYNYSKDSYAVVKGGDGAIPIKLVAKFTGDDKESASSSSAAAPEPTASSSEAPKETPVYSNSTVTLYTTYCPLSTTITLTVCSDVCTPTVIETSGSVTVSSVQVPSKTASSEAAPPKTTVDSVSKPAPSGEKPTAAVTSFEGAANALTGGSVAIAVAAAIGLVF</sequence>
<gene>
    <name evidence="3" type="ORF">CAWG_03397</name>
</gene>
<organism evidence="3 4">
    <name type="scientific">Candida albicans (strain WO-1)</name>
    <name type="common">Yeast</name>
    <dbReference type="NCBI Taxonomy" id="294748"/>
    <lineage>
        <taxon>Eukaryota</taxon>
        <taxon>Fungi</taxon>
        <taxon>Dikarya</taxon>
        <taxon>Ascomycota</taxon>
        <taxon>Saccharomycotina</taxon>
        <taxon>Pichiomycetes</taxon>
        <taxon>Debaryomycetaceae</taxon>
        <taxon>Candida/Lodderomyces clade</taxon>
        <taxon>Candida</taxon>
    </lineage>
</organism>
<reference evidence="3 4" key="1">
    <citation type="journal article" date="2009" name="Nature">
        <title>Evolution of pathogenicity and sexual reproduction in eight Candida genomes.</title>
        <authorList>
            <person name="Butler G."/>
            <person name="Rasmussen M.D."/>
            <person name="Lin M.F."/>
            <person name="Santos M.A."/>
            <person name="Sakthikumar S."/>
            <person name="Munro C.A."/>
            <person name="Rheinbay E."/>
            <person name="Grabherr M."/>
            <person name="Forche A."/>
            <person name="Reedy J.L."/>
            <person name="Agrafioti I."/>
            <person name="Arnaud M.B."/>
            <person name="Bates S."/>
            <person name="Brown A.J."/>
            <person name="Brunke S."/>
            <person name="Costanzo M.C."/>
            <person name="Fitzpatrick D.A."/>
            <person name="de Groot P.W."/>
            <person name="Harris D."/>
            <person name="Hoyer L.L."/>
            <person name="Hube B."/>
            <person name="Klis F.M."/>
            <person name="Kodira C."/>
            <person name="Lennard N."/>
            <person name="Logue M.E."/>
            <person name="Martin R."/>
            <person name="Neiman A.M."/>
            <person name="Nikolaou E."/>
            <person name="Quail M.A."/>
            <person name="Quinn J."/>
            <person name="Santos M.C."/>
            <person name="Schmitzberger F.F."/>
            <person name="Sherlock G."/>
            <person name="Shah P."/>
            <person name="Silverstein K.A."/>
            <person name="Skrzypek M.S."/>
            <person name="Soll D."/>
            <person name="Staggs R."/>
            <person name="Stansfield I."/>
            <person name="Stumpf M.P."/>
            <person name="Sudbery P.E."/>
            <person name="Srikantha T."/>
            <person name="Zeng Q."/>
            <person name="Berman J."/>
            <person name="Berriman M."/>
            <person name="Heitman J."/>
            <person name="Gow N.A."/>
            <person name="Lorenz M.C."/>
            <person name="Birren B.W."/>
            <person name="Kellis M."/>
            <person name="Cuomo C.A."/>
        </authorList>
    </citation>
    <scope>NUCLEOTIDE SEQUENCE [LARGE SCALE GENOMIC DNA]</scope>
    <source>
        <strain evidence="3 4">WO-1</strain>
    </source>
</reference>
<dbReference type="OMA" id="YLICYIM"/>
<evidence type="ECO:0000313" key="4">
    <source>
        <dbReference type="Proteomes" id="UP000001429"/>
    </source>
</evidence>
<proteinExistence type="predicted"/>
<dbReference type="OrthoDB" id="4018368at2759"/>
<dbReference type="AlphaFoldDB" id="C4YH56"/>
<name>C4YH56_CANAW</name>
<protein>
    <submittedName>
        <fullName evidence="3">Uncharacterized protein</fullName>
    </submittedName>
</protein>
<feature type="region of interest" description="Disordered" evidence="1">
    <location>
        <begin position="219"/>
        <end position="245"/>
    </location>
</feature>
<feature type="region of interest" description="Disordered" evidence="1">
    <location>
        <begin position="290"/>
        <end position="321"/>
    </location>
</feature>
<dbReference type="Proteomes" id="UP000001429">
    <property type="component" value="Chromosome 4"/>
</dbReference>
<keyword evidence="4" id="KW-1185">Reference proteome</keyword>
<evidence type="ECO:0000256" key="1">
    <source>
        <dbReference type="SAM" id="MobiDB-lite"/>
    </source>
</evidence>
<feature type="transmembrane region" description="Helical" evidence="2">
    <location>
        <begin position="58"/>
        <end position="79"/>
    </location>
</feature>